<sequence>MLHAILINTNNPAKAFRLAQSLTQNDLSPQPDVLIIEAKPSIKIEAVRQLEKFLSHKPYQNDQKIVFIPQADQLTLPAQNALLKTLEEPPAHSLIILVSLHQNQLLPTIISRCEIHQLIPDSSLDPKFITLQKNIYSGITNQSIGQRINFISQYSGSKSTALEFCQNQLKYLRFLMLAEKKFILLPTIKVLTAAINQLNQNLNPKLCLENLILTAYKNLQGPTL</sequence>
<dbReference type="InterPro" id="IPR027417">
    <property type="entry name" value="P-loop_NTPase"/>
</dbReference>
<dbReference type="PANTHER" id="PTHR11669">
    <property type="entry name" value="REPLICATION FACTOR C / DNA POLYMERASE III GAMMA-TAU SUBUNIT"/>
    <property type="match status" value="1"/>
</dbReference>
<evidence type="ECO:0000313" key="1">
    <source>
        <dbReference type="EMBL" id="OIP03058.1"/>
    </source>
</evidence>
<dbReference type="Pfam" id="PF13177">
    <property type="entry name" value="DNA_pol3_delta2"/>
    <property type="match status" value="1"/>
</dbReference>
<dbReference type="AlphaFoldDB" id="A0A1J5B4Z1"/>
<gene>
    <name evidence="1" type="ORF">AUK18_02665</name>
</gene>
<evidence type="ECO:0008006" key="3">
    <source>
        <dbReference type="Google" id="ProtNLM"/>
    </source>
</evidence>
<dbReference type="PANTHER" id="PTHR11669:SF8">
    <property type="entry name" value="DNA POLYMERASE III SUBUNIT DELTA"/>
    <property type="match status" value="1"/>
</dbReference>
<dbReference type="SUPFAM" id="SSF52540">
    <property type="entry name" value="P-loop containing nucleoside triphosphate hydrolases"/>
    <property type="match status" value="1"/>
</dbReference>
<organism evidence="1 2">
    <name type="scientific">Candidatus Beckwithbacteria bacterium CG2_30_44_31</name>
    <dbReference type="NCBI Taxonomy" id="1805035"/>
    <lineage>
        <taxon>Bacteria</taxon>
        <taxon>Candidatus Beckwithiibacteriota</taxon>
    </lineage>
</organism>
<dbReference type="Gene3D" id="3.40.50.300">
    <property type="entry name" value="P-loop containing nucleotide triphosphate hydrolases"/>
    <property type="match status" value="1"/>
</dbReference>
<dbReference type="EMBL" id="MNXQ01000049">
    <property type="protein sequence ID" value="OIP03058.1"/>
    <property type="molecule type" value="Genomic_DNA"/>
</dbReference>
<dbReference type="GO" id="GO:0006261">
    <property type="term" value="P:DNA-templated DNA replication"/>
    <property type="evidence" value="ECO:0007669"/>
    <property type="project" value="TreeGrafter"/>
</dbReference>
<comment type="caution">
    <text evidence="1">The sequence shown here is derived from an EMBL/GenBank/DDBJ whole genome shotgun (WGS) entry which is preliminary data.</text>
</comment>
<evidence type="ECO:0000313" key="2">
    <source>
        <dbReference type="Proteomes" id="UP000183605"/>
    </source>
</evidence>
<dbReference type="Proteomes" id="UP000183605">
    <property type="component" value="Unassembled WGS sequence"/>
</dbReference>
<accession>A0A1J5B4Z1</accession>
<proteinExistence type="predicted"/>
<name>A0A1J5B4Z1_9BACT</name>
<dbReference type="InterPro" id="IPR050238">
    <property type="entry name" value="DNA_Rep/Repair_Clamp_Loader"/>
</dbReference>
<reference evidence="1 2" key="1">
    <citation type="journal article" date="2016" name="Environ. Microbiol.">
        <title>Genomic resolution of a cold subsurface aquifer community provides metabolic insights for novel microbes adapted to high CO concentrations.</title>
        <authorList>
            <person name="Probst A.J."/>
            <person name="Castelle C.J."/>
            <person name="Singh A."/>
            <person name="Brown C.T."/>
            <person name="Anantharaman K."/>
            <person name="Sharon I."/>
            <person name="Hug L.A."/>
            <person name="Burstein D."/>
            <person name="Emerson J.B."/>
            <person name="Thomas B.C."/>
            <person name="Banfield J.F."/>
        </authorList>
    </citation>
    <scope>NUCLEOTIDE SEQUENCE [LARGE SCALE GENOMIC DNA]</scope>
    <source>
        <strain evidence="1">CG2_30_44_31</strain>
    </source>
</reference>
<protein>
    <recommendedName>
        <fullName evidence="3">DNA polymerase III subunit delta</fullName>
    </recommendedName>
</protein>